<evidence type="ECO:0000313" key="2">
    <source>
        <dbReference type="EMBL" id="RDI45683.1"/>
    </source>
</evidence>
<comment type="caution">
    <text evidence="2">The sequence shown here is derived from an EMBL/GenBank/DDBJ whole genome shotgun (WGS) entry which is preliminary data.</text>
</comment>
<sequence>MKVVETERLILRWLTEEDAGFMLQLLNDTGYIQFIGDRGVRTEEEARNFLLNGPIKMYQEHGIGLYLVEMKEDGDLLGICGLIKRDGLEDIDIGFAFLEQFRGQGYAFEAAEAALAYGKDVKKLKRIVAITTKDNESSTKLLEKIGLRFESFVTLPNDTEELKLLSIEF</sequence>
<dbReference type="SUPFAM" id="SSF55729">
    <property type="entry name" value="Acyl-CoA N-acyltransferases (Nat)"/>
    <property type="match status" value="1"/>
</dbReference>
<dbReference type="PANTHER" id="PTHR43792:SF1">
    <property type="entry name" value="N-ACETYLTRANSFERASE DOMAIN-CONTAINING PROTEIN"/>
    <property type="match status" value="1"/>
</dbReference>
<dbReference type="EMBL" id="QQAY01000002">
    <property type="protein sequence ID" value="RDI45683.1"/>
    <property type="molecule type" value="Genomic_DNA"/>
</dbReference>
<dbReference type="GO" id="GO:0016747">
    <property type="term" value="F:acyltransferase activity, transferring groups other than amino-acyl groups"/>
    <property type="evidence" value="ECO:0007669"/>
    <property type="project" value="InterPro"/>
</dbReference>
<dbReference type="PANTHER" id="PTHR43792">
    <property type="entry name" value="GNAT FAMILY, PUTATIVE (AFU_ORTHOLOGUE AFUA_3G00765)-RELATED-RELATED"/>
    <property type="match status" value="1"/>
</dbReference>
<keyword evidence="3" id="KW-1185">Reference proteome</keyword>
<dbReference type="OrthoDB" id="9798081at2"/>
<dbReference type="InterPro" id="IPR051531">
    <property type="entry name" value="N-acetyltransferase"/>
</dbReference>
<dbReference type="Proteomes" id="UP000255326">
    <property type="component" value="Unassembled WGS sequence"/>
</dbReference>
<keyword evidence="2" id="KW-0808">Transferase</keyword>
<organism evidence="2 3">
    <name type="scientific">Falsibacillus pallidus</name>
    <dbReference type="NCBI Taxonomy" id="493781"/>
    <lineage>
        <taxon>Bacteria</taxon>
        <taxon>Bacillati</taxon>
        <taxon>Bacillota</taxon>
        <taxon>Bacilli</taxon>
        <taxon>Bacillales</taxon>
        <taxon>Bacillaceae</taxon>
        <taxon>Falsibacillus</taxon>
    </lineage>
</organism>
<dbReference type="Gene3D" id="3.40.630.30">
    <property type="match status" value="1"/>
</dbReference>
<dbReference type="PROSITE" id="PS51186">
    <property type="entry name" value="GNAT"/>
    <property type="match status" value="1"/>
</dbReference>
<name>A0A370GUS5_9BACI</name>
<reference evidence="2 3" key="1">
    <citation type="submission" date="2018-07" db="EMBL/GenBank/DDBJ databases">
        <title>Genomic Encyclopedia of Type Strains, Phase IV (KMG-IV): sequencing the most valuable type-strain genomes for metagenomic binning, comparative biology and taxonomic classification.</title>
        <authorList>
            <person name="Goeker M."/>
        </authorList>
    </citation>
    <scope>NUCLEOTIDE SEQUENCE [LARGE SCALE GENOMIC DNA]</scope>
    <source>
        <strain evidence="2 3">DSM 25281</strain>
    </source>
</reference>
<dbReference type="RefSeq" id="WP_114744510.1">
    <property type="nucleotide sequence ID" value="NZ_QQAY01000002.1"/>
</dbReference>
<dbReference type="Pfam" id="PF13302">
    <property type="entry name" value="Acetyltransf_3"/>
    <property type="match status" value="1"/>
</dbReference>
<dbReference type="InterPro" id="IPR016181">
    <property type="entry name" value="Acyl_CoA_acyltransferase"/>
</dbReference>
<dbReference type="AlphaFoldDB" id="A0A370GUS5"/>
<proteinExistence type="predicted"/>
<protein>
    <submittedName>
        <fullName evidence="2">RimJ/RimL family protein N-acetyltransferase</fullName>
    </submittedName>
</protein>
<dbReference type="InterPro" id="IPR000182">
    <property type="entry name" value="GNAT_dom"/>
</dbReference>
<gene>
    <name evidence="2" type="ORF">DFR59_102315</name>
</gene>
<accession>A0A370GUS5</accession>
<feature type="domain" description="N-acetyltransferase" evidence="1">
    <location>
        <begin position="9"/>
        <end position="166"/>
    </location>
</feature>
<evidence type="ECO:0000259" key="1">
    <source>
        <dbReference type="PROSITE" id="PS51186"/>
    </source>
</evidence>
<evidence type="ECO:0000313" key="3">
    <source>
        <dbReference type="Proteomes" id="UP000255326"/>
    </source>
</evidence>